<sequence>MATWSSIVYGVRVPKKKPATCNIRWCRNAEEGWLLALQKITEKRALRVVLQKNSQVPLICKSEEPVHSDEWDEMIQDFRRNVQLIDLKEEHERPLYEFMDRIAEMLNKNPPDLITTIEGCAVENNKKINAIRRLVQAYKDRFEGLIGLRSGGLPPSPKSKKWSDKFDLSVTLRDALLTEGIENNGIALDLFRKLYVLGAHTYDYNYNVYALDWKVRDVWWLGLLKKVKLPSSIDELPVIEKFITTLLRVENTLDNIQSIRKQY</sequence>
<dbReference type="EMBL" id="CAJVPI010000409">
    <property type="protein sequence ID" value="CAG8531343.1"/>
    <property type="molecule type" value="Genomic_DNA"/>
</dbReference>
<proteinExistence type="predicted"/>
<accession>A0A9N9FG67</accession>
<dbReference type="Proteomes" id="UP000789739">
    <property type="component" value="Unassembled WGS sequence"/>
</dbReference>
<organism evidence="1 2">
    <name type="scientific">Paraglomus brasilianum</name>
    <dbReference type="NCBI Taxonomy" id="144538"/>
    <lineage>
        <taxon>Eukaryota</taxon>
        <taxon>Fungi</taxon>
        <taxon>Fungi incertae sedis</taxon>
        <taxon>Mucoromycota</taxon>
        <taxon>Glomeromycotina</taxon>
        <taxon>Glomeromycetes</taxon>
        <taxon>Paraglomerales</taxon>
        <taxon>Paraglomeraceae</taxon>
        <taxon>Paraglomus</taxon>
    </lineage>
</organism>
<dbReference type="OrthoDB" id="2323301at2759"/>
<gene>
    <name evidence="1" type="ORF">PBRASI_LOCUS4126</name>
</gene>
<dbReference type="AlphaFoldDB" id="A0A9N9FG67"/>
<evidence type="ECO:0000313" key="2">
    <source>
        <dbReference type="Proteomes" id="UP000789739"/>
    </source>
</evidence>
<keyword evidence="2" id="KW-1185">Reference proteome</keyword>
<evidence type="ECO:0000313" key="1">
    <source>
        <dbReference type="EMBL" id="CAG8531343.1"/>
    </source>
</evidence>
<reference evidence="1" key="1">
    <citation type="submission" date="2021-06" db="EMBL/GenBank/DDBJ databases">
        <authorList>
            <person name="Kallberg Y."/>
            <person name="Tangrot J."/>
            <person name="Rosling A."/>
        </authorList>
    </citation>
    <scope>NUCLEOTIDE SEQUENCE</scope>
    <source>
        <strain evidence="1">BR232B</strain>
    </source>
</reference>
<name>A0A9N9FG67_9GLOM</name>
<protein>
    <submittedName>
        <fullName evidence="1">11010_t:CDS:1</fullName>
    </submittedName>
</protein>
<comment type="caution">
    <text evidence="1">The sequence shown here is derived from an EMBL/GenBank/DDBJ whole genome shotgun (WGS) entry which is preliminary data.</text>
</comment>